<reference evidence="3" key="1">
    <citation type="submission" date="2016-06" db="EMBL/GenBank/DDBJ databases">
        <authorList>
            <person name="Varghese N."/>
            <person name="Submissions Spin"/>
        </authorList>
    </citation>
    <scope>NUCLEOTIDE SEQUENCE [LARGE SCALE GENOMIC DNA]</scope>
    <source>
        <strain evidence="3">DSM 45246</strain>
    </source>
</reference>
<accession>A0A1C4WKW1</accession>
<sequence>MMTGATTVETRPATTDGGGVRDRIGRVLLWLAAVGALAAALGAYGTVADAEPAVKVVETWRAYGFVVFAGLFALLAVRPRGYRGVWPLVIFHKVAMTVTALVYARNAAIEGTSTVLIVDGVLSVLLVLALVLCRGWVAEPRR</sequence>
<keyword evidence="1" id="KW-0812">Transmembrane</keyword>
<keyword evidence="3" id="KW-1185">Reference proteome</keyword>
<evidence type="ECO:0000313" key="2">
    <source>
        <dbReference type="EMBL" id="SCE96818.1"/>
    </source>
</evidence>
<name>A0A1C4WKW1_9ACTN</name>
<dbReference type="Proteomes" id="UP000199629">
    <property type="component" value="Unassembled WGS sequence"/>
</dbReference>
<proteinExistence type="predicted"/>
<keyword evidence="1" id="KW-1133">Transmembrane helix</keyword>
<organism evidence="2 3">
    <name type="scientific">Micromonospora chaiyaphumensis</name>
    <dbReference type="NCBI Taxonomy" id="307119"/>
    <lineage>
        <taxon>Bacteria</taxon>
        <taxon>Bacillati</taxon>
        <taxon>Actinomycetota</taxon>
        <taxon>Actinomycetes</taxon>
        <taxon>Micromonosporales</taxon>
        <taxon>Micromonosporaceae</taxon>
        <taxon>Micromonospora</taxon>
    </lineage>
</organism>
<evidence type="ECO:0000256" key="1">
    <source>
        <dbReference type="SAM" id="Phobius"/>
    </source>
</evidence>
<feature type="transmembrane region" description="Helical" evidence="1">
    <location>
        <begin position="84"/>
        <end position="104"/>
    </location>
</feature>
<dbReference type="AlphaFoldDB" id="A0A1C4WKW1"/>
<protein>
    <submittedName>
        <fullName evidence="2">Uncharacterized protein</fullName>
    </submittedName>
</protein>
<gene>
    <name evidence="2" type="ORF">GA0070214_10495</name>
</gene>
<feature type="transmembrane region" description="Helical" evidence="1">
    <location>
        <begin position="60"/>
        <end position="77"/>
    </location>
</feature>
<feature type="transmembrane region" description="Helical" evidence="1">
    <location>
        <begin position="116"/>
        <end position="137"/>
    </location>
</feature>
<feature type="transmembrane region" description="Helical" evidence="1">
    <location>
        <begin position="27"/>
        <end position="48"/>
    </location>
</feature>
<evidence type="ECO:0000313" key="3">
    <source>
        <dbReference type="Proteomes" id="UP000199629"/>
    </source>
</evidence>
<dbReference type="EMBL" id="FMCS01000004">
    <property type="protein sequence ID" value="SCE96818.1"/>
    <property type="molecule type" value="Genomic_DNA"/>
</dbReference>
<keyword evidence="1" id="KW-0472">Membrane</keyword>